<evidence type="ECO:0000256" key="6">
    <source>
        <dbReference type="ARBA" id="ARBA00022833"/>
    </source>
</evidence>
<dbReference type="Proteomes" id="UP000504635">
    <property type="component" value="Unplaced"/>
</dbReference>
<keyword evidence="4" id="KW-0677">Repeat</keyword>
<keyword evidence="9" id="KW-0539">Nucleus</keyword>
<keyword evidence="15" id="KW-1185">Reference proteome</keyword>
<evidence type="ECO:0000313" key="17">
    <source>
        <dbReference type="RefSeq" id="XP_030748130.1"/>
    </source>
</evidence>
<dbReference type="OrthoDB" id="6512771at2759"/>
<feature type="compositionally biased region" description="Basic and acidic residues" evidence="11">
    <location>
        <begin position="94"/>
        <end position="104"/>
    </location>
</feature>
<dbReference type="InterPro" id="IPR034078">
    <property type="entry name" value="NFX1_fam"/>
</dbReference>
<evidence type="ECO:0000256" key="8">
    <source>
        <dbReference type="ARBA" id="ARBA00023163"/>
    </source>
</evidence>
<feature type="compositionally biased region" description="Basic and acidic residues" evidence="11">
    <location>
        <begin position="189"/>
        <end position="198"/>
    </location>
</feature>
<reference evidence="16 17" key="1">
    <citation type="submission" date="2025-04" db="UniProtKB">
        <authorList>
            <consortium name="RefSeq"/>
        </authorList>
    </citation>
    <scope>IDENTIFICATION</scope>
    <source>
        <tissue evidence="16 17">Gonads</tissue>
    </source>
</reference>
<keyword evidence="5 10" id="KW-0863">Zinc-finger</keyword>
<evidence type="ECO:0000256" key="3">
    <source>
        <dbReference type="ARBA" id="ARBA00022723"/>
    </source>
</evidence>
<dbReference type="CDD" id="cd06008">
    <property type="entry name" value="NF-X1-zinc-finger"/>
    <property type="match status" value="6"/>
</dbReference>
<dbReference type="GO" id="GO:0000977">
    <property type="term" value="F:RNA polymerase II transcription regulatory region sequence-specific DNA binding"/>
    <property type="evidence" value="ECO:0007669"/>
    <property type="project" value="TreeGrafter"/>
</dbReference>
<dbReference type="PROSITE" id="PS50016">
    <property type="entry name" value="ZF_PHD_2"/>
    <property type="match status" value="1"/>
</dbReference>
<name>A0A6J2XBC8_SITOR</name>
<dbReference type="Pfam" id="PF01422">
    <property type="entry name" value="zf-NF-X1"/>
    <property type="match status" value="8"/>
</dbReference>
<evidence type="ECO:0000259" key="13">
    <source>
        <dbReference type="PROSITE" id="PS50089"/>
    </source>
</evidence>
<comment type="subcellular location">
    <subcellularLocation>
        <location evidence="1">Nucleus</location>
    </subcellularLocation>
</comment>
<accession>A0A6J2XBC8</accession>
<dbReference type="SUPFAM" id="SSF82708">
    <property type="entry name" value="R3H domain"/>
    <property type="match status" value="1"/>
</dbReference>
<dbReference type="InterPro" id="IPR019787">
    <property type="entry name" value="Znf_PHD-finger"/>
</dbReference>
<evidence type="ECO:0000259" key="14">
    <source>
        <dbReference type="PROSITE" id="PS51061"/>
    </source>
</evidence>
<dbReference type="GO" id="GO:0008270">
    <property type="term" value="F:zinc ion binding"/>
    <property type="evidence" value="ECO:0007669"/>
    <property type="project" value="UniProtKB-KW"/>
</dbReference>
<dbReference type="Gene3D" id="3.30.1370.50">
    <property type="entry name" value="R3H-like domain"/>
    <property type="match status" value="1"/>
</dbReference>
<feature type="compositionally biased region" description="Low complexity" evidence="11">
    <location>
        <begin position="14"/>
        <end position="25"/>
    </location>
</feature>
<evidence type="ECO:0000256" key="11">
    <source>
        <dbReference type="SAM" id="MobiDB-lite"/>
    </source>
</evidence>
<keyword evidence="8" id="KW-0804">Transcription</keyword>
<feature type="region of interest" description="Disordered" evidence="11">
    <location>
        <begin position="1"/>
        <end position="25"/>
    </location>
</feature>
<organism evidence="15 16">
    <name type="scientific">Sitophilus oryzae</name>
    <name type="common">Rice weevil</name>
    <name type="synonym">Curculio oryzae</name>
    <dbReference type="NCBI Taxonomy" id="7048"/>
    <lineage>
        <taxon>Eukaryota</taxon>
        <taxon>Metazoa</taxon>
        <taxon>Ecdysozoa</taxon>
        <taxon>Arthropoda</taxon>
        <taxon>Hexapoda</taxon>
        <taxon>Insecta</taxon>
        <taxon>Pterygota</taxon>
        <taxon>Neoptera</taxon>
        <taxon>Endopterygota</taxon>
        <taxon>Coleoptera</taxon>
        <taxon>Polyphaga</taxon>
        <taxon>Cucujiformia</taxon>
        <taxon>Curculionidae</taxon>
        <taxon>Dryophthorinae</taxon>
        <taxon>Sitophilus</taxon>
    </lineage>
</organism>
<dbReference type="RefSeq" id="XP_030748129.1">
    <property type="nucleotide sequence ID" value="XM_030892269.1"/>
</dbReference>
<feature type="compositionally biased region" description="Polar residues" evidence="11">
    <location>
        <begin position="1"/>
        <end position="10"/>
    </location>
</feature>
<dbReference type="PROSITE" id="PS50089">
    <property type="entry name" value="ZF_RING_2"/>
    <property type="match status" value="1"/>
</dbReference>
<evidence type="ECO:0000256" key="1">
    <source>
        <dbReference type="ARBA" id="ARBA00004123"/>
    </source>
</evidence>
<protein>
    <submittedName>
        <fullName evidence="16 17">Protein shuttle craft</fullName>
    </submittedName>
</protein>
<feature type="compositionally biased region" description="Basic and acidic residues" evidence="11">
    <location>
        <begin position="222"/>
        <end position="232"/>
    </location>
</feature>
<feature type="compositionally biased region" description="Polar residues" evidence="11">
    <location>
        <begin position="53"/>
        <end position="64"/>
    </location>
</feature>
<dbReference type="AlphaFoldDB" id="A0A6J2XBC8"/>
<evidence type="ECO:0000256" key="10">
    <source>
        <dbReference type="PROSITE-ProRule" id="PRU00175"/>
    </source>
</evidence>
<feature type="region of interest" description="Disordered" evidence="11">
    <location>
        <begin position="48"/>
        <end position="198"/>
    </location>
</feature>
<dbReference type="InterPro" id="IPR036867">
    <property type="entry name" value="R3H_dom_sf"/>
</dbReference>
<evidence type="ECO:0000256" key="2">
    <source>
        <dbReference type="ARBA" id="ARBA00007269"/>
    </source>
</evidence>
<dbReference type="PANTHER" id="PTHR12360:SF12">
    <property type="entry name" value="TRANSCRIPTIONAL REPRESSOR NF-X1"/>
    <property type="match status" value="1"/>
</dbReference>
<dbReference type="CDD" id="cd02643">
    <property type="entry name" value="R3H_NF-X1"/>
    <property type="match status" value="1"/>
</dbReference>
<evidence type="ECO:0000256" key="4">
    <source>
        <dbReference type="ARBA" id="ARBA00022737"/>
    </source>
</evidence>
<dbReference type="Pfam" id="PF01424">
    <property type="entry name" value="R3H"/>
    <property type="match status" value="1"/>
</dbReference>
<dbReference type="PROSITE" id="PS51061">
    <property type="entry name" value="R3H"/>
    <property type="match status" value="1"/>
</dbReference>
<feature type="compositionally biased region" description="Basic and acidic residues" evidence="11">
    <location>
        <begin position="156"/>
        <end position="181"/>
    </location>
</feature>
<feature type="compositionally biased region" description="Basic and acidic residues" evidence="11">
    <location>
        <begin position="120"/>
        <end position="129"/>
    </location>
</feature>
<evidence type="ECO:0000256" key="7">
    <source>
        <dbReference type="ARBA" id="ARBA00023015"/>
    </source>
</evidence>
<dbReference type="InterPro" id="IPR034076">
    <property type="entry name" value="R3H_NF-X1"/>
</dbReference>
<feature type="domain" description="R3H" evidence="14">
    <location>
        <begin position="873"/>
        <end position="941"/>
    </location>
</feature>
<dbReference type="PROSITE" id="PS01359">
    <property type="entry name" value="ZF_PHD_1"/>
    <property type="match status" value="1"/>
</dbReference>
<proteinExistence type="inferred from homology"/>
<keyword evidence="3" id="KW-0479">Metal-binding</keyword>
<feature type="region of interest" description="Disordered" evidence="11">
    <location>
        <begin position="210"/>
        <end position="232"/>
    </location>
</feature>
<dbReference type="SMART" id="SM00438">
    <property type="entry name" value="ZnF_NFX"/>
    <property type="match status" value="9"/>
</dbReference>
<dbReference type="SMART" id="SM00393">
    <property type="entry name" value="R3H"/>
    <property type="match status" value="1"/>
</dbReference>
<keyword evidence="7" id="KW-0805">Transcription regulation</keyword>
<comment type="similarity">
    <text evidence="2">Belongs to the NFX1 family.</text>
</comment>
<dbReference type="KEGG" id="soy:115876476"/>
<keyword evidence="6" id="KW-0862">Zinc</keyword>
<evidence type="ECO:0000256" key="9">
    <source>
        <dbReference type="ARBA" id="ARBA00023242"/>
    </source>
</evidence>
<feature type="domain" description="PHD-type" evidence="12">
    <location>
        <begin position="264"/>
        <end position="319"/>
    </location>
</feature>
<dbReference type="GO" id="GO:0005634">
    <property type="term" value="C:nucleus"/>
    <property type="evidence" value="ECO:0007669"/>
    <property type="project" value="UniProtKB-SubCell"/>
</dbReference>
<dbReference type="SUPFAM" id="SSF57850">
    <property type="entry name" value="RING/U-box"/>
    <property type="match status" value="1"/>
</dbReference>
<evidence type="ECO:0000256" key="5">
    <source>
        <dbReference type="ARBA" id="ARBA00022771"/>
    </source>
</evidence>
<dbReference type="PANTHER" id="PTHR12360">
    <property type="entry name" value="NUCLEAR TRANSCRIPTION FACTOR, X-BOX BINDING 1 NFX1"/>
    <property type="match status" value="1"/>
</dbReference>
<dbReference type="InterPro" id="IPR019786">
    <property type="entry name" value="Zinc_finger_PHD-type_CS"/>
</dbReference>
<dbReference type="CTD" id="34888"/>
<sequence length="990" mass="112747">MSESSSNEGTRSIVPNSSQPSSSVLVSNLQPTAPEYIPLNSVTNNGAIRKTFPRQNRYFNNARTNKFRPDDQNKHKSIASRNKDYFNGNGTSSRHHEERNDGNGHYKSNNYYGSASGPSRKPDERNDRKSHYKHNYYENNGYYEKPKRNNTSYEVEDNKNHYYDSNKERYAGNVDSREKNSSYRRRNYKDRDNYREPNFGKRYSLIRGDSKHKQFPRNRNNGFHENHNESDVNKKELPLPITIRDNENLEGQRERLVDMIDRHALECLVCCDKIRNQHQIWTCEQCYHIVHLSCISAWAESSQTAETKGQWRCPACQKTYKEIPQDYQCFCGKMVNPKFDPNVIAHGCGDVCLKKGKNCEHKCNILCHPGPCPECNVMAPKPCGCGNTEQIVKCSSETKFVCDGTCNKPLDCGVHDCEKKCHVDDCLPCQKVLLQECFCGKTGRKVRCNAEDRGRLTFTCENPCGKLLSCSNHKCKKQCHSGACNPCDMDVDAVQYCWCGKTPLEVQRKSCLDPIPCCDQICYKLLKCGHDCKEKCHEGECPTCPLKKVVRCRCGSLTKEVTCEEFINMSDDMTCERKCTKKRLCGKHKCNQKCCIEIEHVCLLPCNRPLTCGLHRCDMTCHPGRCRPCMETSFEELFCECGASVTYPPVACGTKPPKCDRPCLKARDCGHPANHECHPGPCQPCFVLTKKWCFGKHEERGAIPCHQDSFSCGLPCGKPMPCQRHKCVKPCHEDECPLPCTQPCTVPRTLCGHPCNKPCHGAPCPESSCRQTVPVTCQCGLLKSSKICVDLVDEYRNIETAQIKEKLDRGGDISEIIRPRVSVLKVLDCNEECRIYERNLRLAIGLQIQNPDLSQKLTPRYPDFLKQWAKKDPKFCQRIHDKLTELVQLAKQSKQKSRSHSFESMNRDKRQFIHEYCQYFGVESEAYDREPNRNVVATAVKDRSWLPGVGLLEVVQRENGQRKVPGPVLGYGGAGQSEKVSLNVLNRVQK</sequence>
<feature type="compositionally biased region" description="Polar residues" evidence="11">
    <location>
        <begin position="106"/>
        <end position="117"/>
    </location>
</feature>
<dbReference type="GO" id="GO:0000122">
    <property type="term" value="P:negative regulation of transcription by RNA polymerase II"/>
    <property type="evidence" value="ECO:0007669"/>
    <property type="project" value="TreeGrafter"/>
</dbReference>
<evidence type="ECO:0000259" key="12">
    <source>
        <dbReference type="PROSITE" id="PS50016"/>
    </source>
</evidence>
<dbReference type="InterPro" id="IPR001374">
    <property type="entry name" value="R3H_dom"/>
</dbReference>
<dbReference type="InterPro" id="IPR000967">
    <property type="entry name" value="Znf_NFX1"/>
</dbReference>
<dbReference type="GO" id="GO:0000981">
    <property type="term" value="F:DNA-binding transcription factor activity, RNA polymerase II-specific"/>
    <property type="evidence" value="ECO:0007669"/>
    <property type="project" value="TreeGrafter"/>
</dbReference>
<dbReference type="GeneID" id="115876476"/>
<evidence type="ECO:0000313" key="16">
    <source>
        <dbReference type="RefSeq" id="XP_030748129.1"/>
    </source>
</evidence>
<dbReference type="InterPro" id="IPR001841">
    <property type="entry name" value="Znf_RING"/>
</dbReference>
<evidence type="ECO:0000313" key="15">
    <source>
        <dbReference type="Proteomes" id="UP000504635"/>
    </source>
</evidence>
<feature type="domain" description="RING-type" evidence="13">
    <location>
        <begin position="267"/>
        <end position="317"/>
    </location>
</feature>
<dbReference type="RefSeq" id="XP_030748130.1">
    <property type="nucleotide sequence ID" value="XM_030892270.1"/>
</dbReference>
<gene>
    <name evidence="16 17" type="primary">LOC115876476</name>
</gene>